<evidence type="ECO:0000313" key="2">
    <source>
        <dbReference type="EMBL" id="PPR06220.1"/>
    </source>
</evidence>
<reference evidence="2 3" key="1">
    <citation type="journal article" date="2018" name="Evol. Lett.">
        <title>Horizontal gene cluster transfer increased hallucinogenic mushroom diversity.</title>
        <authorList>
            <person name="Reynolds H.T."/>
            <person name="Vijayakumar V."/>
            <person name="Gluck-Thaler E."/>
            <person name="Korotkin H.B."/>
            <person name="Matheny P.B."/>
            <person name="Slot J.C."/>
        </authorList>
    </citation>
    <scope>NUCLEOTIDE SEQUENCE [LARGE SCALE GENOMIC DNA]</scope>
    <source>
        <strain evidence="2 3">SRW20</strain>
    </source>
</reference>
<dbReference type="EMBL" id="NHYE01000361">
    <property type="protein sequence ID" value="PPR06220.1"/>
    <property type="molecule type" value="Genomic_DNA"/>
</dbReference>
<dbReference type="InParanoid" id="A0A409YT96"/>
<evidence type="ECO:0000256" key="1">
    <source>
        <dbReference type="SAM" id="MobiDB-lite"/>
    </source>
</evidence>
<proteinExistence type="predicted"/>
<feature type="compositionally biased region" description="Polar residues" evidence="1">
    <location>
        <begin position="14"/>
        <end position="31"/>
    </location>
</feature>
<gene>
    <name evidence="2" type="ORF">CVT26_005478</name>
</gene>
<name>A0A409YT96_9AGAR</name>
<dbReference type="AlphaFoldDB" id="A0A409YT96"/>
<dbReference type="Proteomes" id="UP000284706">
    <property type="component" value="Unassembled WGS sequence"/>
</dbReference>
<evidence type="ECO:0000313" key="3">
    <source>
        <dbReference type="Proteomes" id="UP000284706"/>
    </source>
</evidence>
<organism evidence="2 3">
    <name type="scientific">Gymnopilus dilepis</name>
    <dbReference type="NCBI Taxonomy" id="231916"/>
    <lineage>
        <taxon>Eukaryota</taxon>
        <taxon>Fungi</taxon>
        <taxon>Dikarya</taxon>
        <taxon>Basidiomycota</taxon>
        <taxon>Agaricomycotina</taxon>
        <taxon>Agaricomycetes</taxon>
        <taxon>Agaricomycetidae</taxon>
        <taxon>Agaricales</taxon>
        <taxon>Agaricineae</taxon>
        <taxon>Hymenogastraceae</taxon>
        <taxon>Gymnopilus</taxon>
    </lineage>
</organism>
<comment type="caution">
    <text evidence="2">The sequence shown here is derived from an EMBL/GenBank/DDBJ whole genome shotgun (WGS) entry which is preliminary data.</text>
</comment>
<feature type="region of interest" description="Disordered" evidence="1">
    <location>
        <begin position="1"/>
        <end position="34"/>
    </location>
</feature>
<protein>
    <submittedName>
        <fullName evidence="2">Uncharacterized protein</fullName>
    </submittedName>
</protein>
<accession>A0A409YT96</accession>
<sequence length="84" mass="9152">MDSPSTANDHDSRTPQSVPSGGSTSDPTIPSSDVLEMFTYQLNQFEKLTEHGHVPSNPPLSIKIKRPAPRPLSPTPTSKQRRTA</sequence>
<feature type="region of interest" description="Disordered" evidence="1">
    <location>
        <begin position="49"/>
        <end position="84"/>
    </location>
</feature>
<keyword evidence="3" id="KW-1185">Reference proteome</keyword>